<feature type="transmembrane region" description="Helical" evidence="2">
    <location>
        <begin position="710"/>
        <end position="734"/>
    </location>
</feature>
<feature type="transmembrane region" description="Helical" evidence="2">
    <location>
        <begin position="648"/>
        <end position="673"/>
    </location>
</feature>
<accession>A0A8J3AIX6</accession>
<keyword evidence="2" id="KW-1133">Transmembrane helix</keyword>
<feature type="compositionally biased region" description="Basic and acidic residues" evidence="1">
    <location>
        <begin position="953"/>
        <end position="969"/>
    </location>
</feature>
<dbReference type="RefSeq" id="WP_188355726.1">
    <property type="nucleotide sequence ID" value="NZ_BMDH01000006.1"/>
</dbReference>
<evidence type="ECO:0000256" key="1">
    <source>
        <dbReference type="SAM" id="MobiDB-lite"/>
    </source>
</evidence>
<keyword evidence="2" id="KW-0812">Transmembrane</keyword>
<keyword evidence="5" id="KW-1185">Reference proteome</keyword>
<gene>
    <name evidence="4" type="ORF">GCM10007377_15570</name>
</gene>
<feature type="compositionally biased region" description="Low complexity" evidence="1">
    <location>
        <begin position="930"/>
        <end position="947"/>
    </location>
</feature>
<reference evidence="4" key="1">
    <citation type="journal article" date="2014" name="Int. J. Syst. Evol. Microbiol.">
        <title>Complete genome sequence of Corynebacterium casei LMG S-19264T (=DSM 44701T), isolated from a smear-ripened cheese.</title>
        <authorList>
            <consortium name="US DOE Joint Genome Institute (JGI-PGF)"/>
            <person name="Walter F."/>
            <person name="Albersmeier A."/>
            <person name="Kalinowski J."/>
            <person name="Ruckert C."/>
        </authorList>
    </citation>
    <scope>NUCLEOTIDE SEQUENCE</scope>
    <source>
        <strain evidence="4">CCM 8606</strain>
    </source>
</reference>
<evidence type="ECO:0000313" key="4">
    <source>
        <dbReference type="EMBL" id="GGI15372.1"/>
    </source>
</evidence>
<protein>
    <submittedName>
        <fullName evidence="4">Uncharacterized protein</fullName>
    </submittedName>
</protein>
<feature type="region of interest" description="Disordered" evidence="1">
    <location>
        <begin position="809"/>
        <end position="975"/>
    </location>
</feature>
<dbReference type="EMBL" id="BMDH01000006">
    <property type="protein sequence ID" value="GGI15372.1"/>
    <property type="molecule type" value="Genomic_DNA"/>
</dbReference>
<dbReference type="Proteomes" id="UP000619536">
    <property type="component" value="Unassembled WGS sequence"/>
</dbReference>
<feature type="transmembrane region" description="Helical" evidence="2">
    <location>
        <begin position="746"/>
        <end position="771"/>
    </location>
</feature>
<organism evidence="4 5">
    <name type="scientific">Galliscardovia ingluviei</name>
    <dbReference type="NCBI Taxonomy" id="1769422"/>
    <lineage>
        <taxon>Bacteria</taxon>
        <taxon>Bacillati</taxon>
        <taxon>Actinomycetota</taxon>
        <taxon>Actinomycetes</taxon>
        <taxon>Bifidobacteriales</taxon>
        <taxon>Bifidobacteriaceae</taxon>
        <taxon>Galliscardovia</taxon>
    </lineage>
</organism>
<sequence length="975" mass="104948">MGRVKHSSEVRVRWFPLAMLALVAVVCALMMVPQQALAATGSGSEGIDPTECAQSLGTYADTTSYVSCLPSGRWGQTIGVINMRTEASGGLFGSLSSIGNYISIVQRTLLPNIMLTFMQICWSMTLSLSQFAASFEILDKAGAMIDETIRTLVESMFSAGDAHGAASWSAILAALVAASILSAIVVAVWRGQTAVGLRRIGVTVLALGMLLFSGMQASQVSHVDVPGVKGGVTNSPHVGSPWWMVRTINSAVNKVGAQLDFSDSLLNNNDSLMAANTAKNGSVVSCRDYLYQMQETYKRGQPKADNSTLLSQANNAQASAITLAVDRLWQETALRGWVNMQYGNTTESVTTSYGVAENSLQAYCHILEMKANTSTEQQRLLTNKAYGTKINADTGRMIFSHDGWADPYSRYVYTKDSKDTTPAGGDNTLREYRAAMFWETCSTQGSKVVARDGWSKLIHNISDANSGDIKGNGGALLRPGVDNEDTVSVLNQAPEFSAGSSTDASSEVRNLCQTVFSNPKGFAGSRTVTLDDYLNSLKGLTKAEMSAASSCAITLPGVDLLSDQPCFTALPKMAQEAIKSWVTAYKAVTGAEIETKYDLAAALGWRFDIPNHEATWNEANMQSPSNPSEQAVKTTVDIMYGNKSIDPLGAFSSMLGGIVALVIFGSFSIVLIFAKTMMALMALLWIVALLLQSASFFRPASGAVKNWARITLNMSLVGVVYSMLANLCTFITMLMLDAGSMVGDTLLFQTLASCSPAIALSLMIITCTRLLKIQNPFNLRAFMTAAGGGAVYQGLKSVEREGVRGLRRAERMGKRGVRRGIHAVSGGGVRGRRYRGNRRVLEDEQQPQPQTTTQPKPNPAQDANENSGDTTTQNTTTQNTSETTNTHGSDSTNTNTENSNQPTSEQQPQPTPQPTPQPKSENRKTLDPEPTGNQPKPTTPTPTETQPIVETNTKPDGDTVITVKHERARVNRQPM</sequence>
<feature type="compositionally biased region" description="Low complexity" evidence="1">
    <location>
        <begin position="846"/>
        <end position="855"/>
    </location>
</feature>
<name>A0A8J3AIX6_9BIFI</name>
<proteinExistence type="predicted"/>
<comment type="caution">
    <text evidence="4">The sequence shown here is derived from an EMBL/GenBank/DDBJ whole genome shotgun (WGS) entry which is preliminary data.</text>
</comment>
<reference evidence="4" key="2">
    <citation type="submission" date="2020-09" db="EMBL/GenBank/DDBJ databases">
        <authorList>
            <person name="Sun Q."/>
            <person name="Sedlacek I."/>
        </authorList>
    </citation>
    <scope>NUCLEOTIDE SEQUENCE</scope>
    <source>
        <strain evidence="4">CCM 8606</strain>
    </source>
</reference>
<dbReference type="AlphaFoldDB" id="A0A8J3AIX6"/>
<keyword evidence="2" id="KW-0472">Membrane</keyword>
<evidence type="ECO:0000313" key="5">
    <source>
        <dbReference type="Proteomes" id="UP000619536"/>
    </source>
</evidence>
<evidence type="ECO:0000256" key="3">
    <source>
        <dbReference type="SAM" id="SignalP"/>
    </source>
</evidence>
<feature type="compositionally biased region" description="Low complexity" evidence="1">
    <location>
        <begin position="870"/>
        <end position="908"/>
    </location>
</feature>
<feature type="chain" id="PRO_5035306039" evidence="3">
    <location>
        <begin position="39"/>
        <end position="975"/>
    </location>
</feature>
<feature type="signal peptide" evidence="3">
    <location>
        <begin position="1"/>
        <end position="38"/>
    </location>
</feature>
<evidence type="ECO:0000256" key="2">
    <source>
        <dbReference type="SAM" id="Phobius"/>
    </source>
</evidence>
<feature type="transmembrane region" description="Helical" evidence="2">
    <location>
        <begin position="165"/>
        <end position="189"/>
    </location>
</feature>
<keyword evidence="3" id="KW-0732">Signal</keyword>